<evidence type="ECO:0000313" key="1">
    <source>
        <dbReference type="EMBL" id="KAJ7016538.1"/>
    </source>
</evidence>
<name>A0AAD6WK89_9AGAR</name>
<sequence>MTPTIRSRAAASRRPYSLVTCPSLRLSPALSRHHTLRRIAQHRQHPKLQIGLHLANGGLYARDGVSSGEVYFVGRLPTVDYDRLVKHTLPLDDFIRVLDVKFGVAQDVSSRQREYVACEGNGHKHLWFFSVHTDQRYRLERLMHLDFWCDSPRDRKQCSGKRCKKTHREFWPLASLGPLESIKPRVRAFLVAIGEPNAQILPLDDHDYAFS</sequence>
<proteinExistence type="predicted"/>
<dbReference type="EMBL" id="JARJCM010000490">
    <property type="protein sequence ID" value="KAJ7016538.1"/>
    <property type="molecule type" value="Genomic_DNA"/>
</dbReference>
<reference evidence="1" key="1">
    <citation type="submission" date="2023-03" db="EMBL/GenBank/DDBJ databases">
        <title>Massive genome expansion in bonnet fungi (Mycena s.s.) driven by repeated elements and novel gene families across ecological guilds.</title>
        <authorList>
            <consortium name="Lawrence Berkeley National Laboratory"/>
            <person name="Harder C.B."/>
            <person name="Miyauchi S."/>
            <person name="Viragh M."/>
            <person name="Kuo A."/>
            <person name="Thoen E."/>
            <person name="Andreopoulos B."/>
            <person name="Lu D."/>
            <person name="Skrede I."/>
            <person name="Drula E."/>
            <person name="Henrissat B."/>
            <person name="Morin E."/>
            <person name="Kohler A."/>
            <person name="Barry K."/>
            <person name="LaButti K."/>
            <person name="Morin E."/>
            <person name="Salamov A."/>
            <person name="Lipzen A."/>
            <person name="Mereny Z."/>
            <person name="Hegedus B."/>
            <person name="Baldrian P."/>
            <person name="Stursova M."/>
            <person name="Weitz H."/>
            <person name="Taylor A."/>
            <person name="Grigoriev I.V."/>
            <person name="Nagy L.G."/>
            <person name="Martin F."/>
            <person name="Kauserud H."/>
        </authorList>
    </citation>
    <scope>NUCLEOTIDE SEQUENCE</scope>
    <source>
        <strain evidence="1">CBHHK200</strain>
    </source>
</reference>
<protein>
    <submittedName>
        <fullName evidence="1">Uncharacterized protein</fullName>
    </submittedName>
</protein>
<comment type="caution">
    <text evidence="1">The sequence shown here is derived from an EMBL/GenBank/DDBJ whole genome shotgun (WGS) entry which is preliminary data.</text>
</comment>
<dbReference type="AlphaFoldDB" id="A0AAD6WK89"/>
<evidence type="ECO:0000313" key="2">
    <source>
        <dbReference type="Proteomes" id="UP001218188"/>
    </source>
</evidence>
<gene>
    <name evidence="1" type="ORF">C8F04DRAFT_1406903</name>
</gene>
<dbReference type="Proteomes" id="UP001218188">
    <property type="component" value="Unassembled WGS sequence"/>
</dbReference>
<accession>A0AAD6WK89</accession>
<keyword evidence="2" id="KW-1185">Reference proteome</keyword>
<organism evidence="1 2">
    <name type="scientific">Mycena alexandri</name>
    <dbReference type="NCBI Taxonomy" id="1745969"/>
    <lineage>
        <taxon>Eukaryota</taxon>
        <taxon>Fungi</taxon>
        <taxon>Dikarya</taxon>
        <taxon>Basidiomycota</taxon>
        <taxon>Agaricomycotina</taxon>
        <taxon>Agaricomycetes</taxon>
        <taxon>Agaricomycetidae</taxon>
        <taxon>Agaricales</taxon>
        <taxon>Marasmiineae</taxon>
        <taxon>Mycenaceae</taxon>
        <taxon>Mycena</taxon>
    </lineage>
</organism>